<dbReference type="InterPro" id="IPR003309">
    <property type="entry name" value="SCAN_dom"/>
</dbReference>
<dbReference type="KEGG" id="char:116221455"/>
<evidence type="ECO:0000313" key="3">
    <source>
        <dbReference type="RefSeq" id="XP_031427592.1"/>
    </source>
</evidence>
<dbReference type="GeneID" id="116221455"/>
<evidence type="ECO:0000313" key="2">
    <source>
        <dbReference type="Proteomes" id="UP000515152"/>
    </source>
</evidence>
<dbReference type="SUPFAM" id="SSF47353">
    <property type="entry name" value="Retrovirus capsid dimerization domain-like"/>
    <property type="match status" value="1"/>
</dbReference>
<protein>
    <submittedName>
        <fullName evidence="3 4">Uncharacterized protein LOC116221455</fullName>
    </submittedName>
</protein>
<dbReference type="PANTHER" id="PTHR46888:SF13">
    <property type="entry name" value="RIBONUCLEASE H"/>
    <property type="match status" value="1"/>
</dbReference>
<dbReference type="RefSeq" id="XP_031427592.1">
    <property type="nucleotide sequence ID" value="XM_031571732.2"/>
</dbReference>
<organism evidence="2 4">
    <name type="scientific">Clupea harengus</name>
    <name type="common">Atlantic herring</name>
    <dbReference type="NCBI Taxonomy" id="7950"/>
    <lineage>
        <taxon>Eukaryota</taxon>
        <taxon>Metazoa</taxon>
        <taxon>Chordata</taxon>
        <taxon>Craniata</taxon>
        <taxon>Vertebrata</taxon>
        <taxon>Euteleostomi</taxon>
        <taxon>Actinopterygii</taxon>
        <taxon>Neopterygii</taxon>
        <taxon>Teleostei</taxon>
        <taxon>Clupei</taxon>
        <taxon>Clupeiformes</taxon>
        <taxon>Clupeoidei</taxon>
        <taxon>Clupeidae</taxon>
        <taxon>Clupea</taxon>
    </lineage>
</organism>
<evidence type="ECO:0000259" key="1">
    <source>
        <dbReference type="PROSITE" id="PS50804"/>
    </source>
</evidence>
<reference evidence="3 4" key="1">
    <citation type="submission" date="2025-04" db="UniProtKB">
        <authorList>
            <consortium name="RefSeq"/>
        </authorList>
    </citation>
    <scope>IDENTIFICATION</scope>
</reference>
<dbReference type="OrthoDB" id="8962223at2759"/>
<sequence>MPSVEEFAAAPSHEALDQCSKDQLLKIAEHYELQISSSFAKDKVKAIVRSNIAESGILPGVEKTATSSFASVSMEGLSFQQRKELLRLQIDHEKFKVSAEHEKAVTLEKIRQETEQVRLEFEHKLQMEREAKVHARPHSRLESGSDVSSFDVLGNVRLMPKFSQSDPDSFFLLFDRVAEAREWPDSVRTLMLSSVLTGRAQEVYSAMSSPECEDYVKVKDTILKAYERVPEFYRQRFRTWKKGYKQTHLEFVRDLKLFFSRWCRPAEVDDYDSLRELIVLEQFKNSVPERVATHISEQKVRKVLEAAAIADDYVLIHQNTNAAERRGQPAHGSGTGVPAGGFTGQSRTVQSGAGNFGGFRSGDKVCDVCHKRGHLRADCYSLKSSRYPFGPGMQAKGAGLAVPGQHHEPNAVPVDSQVKCADTAVLDPYAPFVRMGYVSMVGSDVGVPVKILRDTGAFDSFIRGGVLPLSKETEVGSSVLVRGMGMSVLHVPLHSHPALRFVPG</sequence>
<feature type="domain" description="SCAN box" evidence="1">
    <location>
        <begin position="234"/>
        <end position="312"/>
    </location>
</feature>
<accession>A0A6P8FGS9</accession>
<gene>
    <name evidence="3 4" type="primary">LOC116221455</name>
</gene>
<dbReference type="AlphaFoldDB" id="A0A6P8FGS9"/>
<dbReference type="Proteomes" id="UP000515152">
    <property type="component" value="Chromosome 8"/>
</dbReference>
<name>A0A6P8FGS9_CLUHA</name>
<dbReference type="Gene3D" id="1.10.4020.10">
    <property type="entry name" value="DNA breaking-rejoining enzymes"/>
    <property type="match status" value="1"/>
</dbReference>
<dbReference type="Pfam" id="PF02023">
    <property type="entry name" value="SCAN"/>
    <property type="match status" value="1"/>
</dbReference>
<dbReference type="PANTHER" id="PTHR46888">
    <property type="entry name" value="ZINC KNUCKLE DOMAINCONTAINING PROTEIN-RELATED"/>
    <property type="match status" value="1"/>
</dbReference>
<proteinExistence type="predicted"/>
<keyword evidence="2" id="KW-1185">Reference proteome</keyword>
<evidence type="ECO:0000313" key="4">
    <source>
        <dbReference type="RefSeq" id="XP_031427593.1"/>
    </source>
</evidence>
<dbReference type="PROSITE" id="PS50804">
    <property type="entry name" value="SCAN_BOX"/>
    <property type="match status" value="1"/>
</dbReference>
<dbReference type="InterPro" id="IPR038269">
    <property type="entry name" value="SCAN_sf"/>
</dbReference>
<dbReference type="RefSeq" id="XP_031427593.1">
    <property type="nucleotide sequence ID" value="XM_031571733.2"/>
</dbReference>